<organism evidence="1 2">
    <name type="scientific">Streptomyces netropsis</name>
    <name type="common">Streptoverticillium netropsis</name>
    <dbReference type="NCBI Taxonomy" id="55404"/>
    <lineage>
        <taxon>Bacteria</taxon>
        <taxon>Bacillati</taxon>
        <taxon>Actinomycetota</taxon>
        <taxon>Actinomycetes</taxon>
        <taxon>Kitasatosporales</taxon>
        <taxon>Streptomycetaceae</taxon>
        <taxon>Streptomyces</taxon>
    </lineage>
</organism>
<protein>
    <submittedName>
        <fullName evidence="1">Uncharacterized protein</fullName>
    </submittedName>
</protein>
<reference evidence="1 2" key="1">
    <citation type="submission" date="2020-08" db="EMBL/GenBank/DDBJ databases">
        <title>Genomic Encyclopedia of Type Strains, Phase III (KMG-III): the genomes of soil and plant-associated and newly described type strains.</title>
        <authorList>
            <person name="Whitman W."/>
        </authorList>
    </citation>
    <scope>NUCLEOTIDE SEQUENCE [LARGE SCALE GENOMIC DNA]</scope>
    <source>
        <strain evidence="1 2">CECT 3265</strain>
    </source>
</reference>
<proteinExistence type="predicted"/>
<dbReference type="AlphaFoldDB" id="A0A7W7PI12"/>
<comment type="caution">
    <text evidence="1">The sequence shown here is derived from an EMBL/GenBank/DDBJ whole genome shotgun (WGS) entry which is preliminary data.</text>
</comment>
<keyword evidence="2" id="KW-1185">Reference proteome</keyword>
<accession>A0A7W7PI12</accession>
<sequence length="76" mass="8253">MKLSPNTTPLEPADLLIRMHNLVGAAVDVTGRVYGENSRWACHGCGFTSGCDVLALHRGRANAHASQCRAAYHHLR</sequence>
<evidence type="ECO:0000313" key="1">
    <source>
        <dbReference type="EMBL" id="MBB4889310.1"/>
    </source>
</evidence>
<name>A0A7W7PI12_STRNE</name>
<dbReference type="Proteomes" id="UP000556436">
    <property type="component" value="Unassembled WGS sequence"/>
</dbReference>
<gene>
    <name evidence="1" type="ORF">FHS38_005385</name>
</gene>
<dbReference type="EMBL" id="JACHJG010000013">
    <property type="protein sequence ID" value="MBB4889310.1"/>
    <property type="molecule type" value="Genomic_DNA"/>
</dbReference>
<evidence type="ECO:0000313" key="2">
    <source>
        <dbReference type="Proteomes" id="UP000556436"/>
    </source>
</evidence>